<name>X1U851_9ZZZZ</name>
<dbReference type="EMBL" id="BARW01019822">
    <property type="protein sequence ID" value="GAI99801.1"/>
    <property type="molecule type" value="Genomic_DNA"/>
</dbReference>
<comment type="caution">
    <text evidence="1">The sequence shown here is derived from an EMBL/GenBank/DDBJ whole genome shotgun (WGS) entry which is preliminary data.</text>
</comment>
<gene>
    <name evidence="1" type="ORF">S12H4_33613</name>
</gene>
<accession>X1U851</accession>
<organism evidence="1">
    <name type="scientific">marine sediment metagenome</name>
    <dbReference type="NCBI Taxonomy" id="412755"/>
    <lineage>
        <taxon>unclassified sequences</taxon>
        <taxon>metagenomes</taxon>
        <taxon>ecological metagenomes</taxon>
    </lineage>
</organism>
<sequence>MNVKLDNIYSQIPSSSCVSGCGECCGILFPSLAELRNIKDWCGEHNTEYKDFNMLAGLNCPYLQDDK</sequence>
<protein>
    <submittedName>
        <fullName evidence="1">Uncharacterized protein</fullName>
    </submittedName>
</protein>
<feature type="non-terminal residue" evidence="1">
    <location>
        <position position="67"/>
    </location>
</feature>
<proteinExistence type="predicted"/>
<reference evidence="1" key="1">
    <citation type="journal article" date="2014" name="Front. Microbiol.">
        <title>High frequency of phylogenetically diverse reductive dehalogenase-homologous genes in deep subseafloor sedimentary metagenomes.</title>
        <authorList>
            <person name="Kawai M."/>
            <person name="Futagami T."/>
            <person name="Toyoda A."/>
            <person name="Takaki Y."/>
            <person name="Nishi S."/>
            <person name="Hori S."/>
            <person name="Arai W."/>
            <person name="Tsubouchi T."/>
            <person name="Morono Y."/>
            <person name="Uchiyama I."/>
            <person name="Ito T."/>
            <person name="Fujiyama A."/>
            <person name="Inagaki F."/>
            <person name="Takami H."/>
        </authorList>
    </citation>
    <scope>NUCLEOTIDE SEQUENCE</scope>
    <source>
        <strain evidence="1">Expedition CK06-06</strain>
    </source>
</reference>
<evidence type="ECO:0000313" key="1">
    <source>
        <dbReference type="EMBL" id="GAI99801.1"/>
    </source>
</evidence>
<dbReference type="AlphaFoldDB" id="X1U851"/>